<organism evidence="1 2">
    <name type="scientific">Methylobacterium isbiliense</name>
    <dbReference type="NCBI Taxonomy" id="315478"/>
    <lineage>
        <taxon>Bacteria</taxon>
        <taxon>Pseudomonadati</taxon>
        <taxon>Pseudomonadota</taxon>
        <taxon>Alphaproteobacteria</taxon>
        <taxon>Hyphomicrobiales</taxon>
        <taxon>Methylobacteriaceae</taxon>
        <taxon>Methylobacterium</taxon>
    </lineage>
</organism>
<sequence>MTSTGRFLLATLCGFVLAGIVHITVVLAIPYLSDHDALARARATLSNDTSVLIHSARTGAPPEAAESWLPPQDPATAIGICAYDLDDGPVRISAETGPLFQSLSVHGRGGAFYAITDQAAVRGNIELVIMTRRQFDEALANADEDERNRDVRIVAPGREGYVVVRVLSALPSQQAMANQAARSVSCTIESEEE</sequence>
<evidence type="ECO:0008006" key="3">
    <source>
        <dbReference type="Google" id="ProtNLM"/>
    </source>
</evidence>
<reference evidence="1" key="2">
    <citation type="submission" date="2021-08" db="EMBL/GenBank/DDBJ databases">
        <authorList>
            <person name="Tani A."/>
            <person name="Ola A."/>
            <person name="Ogura Y."/>
            <person name="Katsura K."/>
            <person name="Hayashi T."/>
        </authorList>
    </citation>
    <scope>NUCLEOTIDE SEQUENCE</scope>
    <source>
        <strain evidence="1">DSM 17168</strain>
    </source>
</reference>
<reference evidence="1" key="1">
    <citation type="journal article" date="2021" name="Front. Microbiol.">
        <title>Comprehensive Comparative Genomics and Phenotyping of Methylobacterium Species.</title>
        <authorList>
            <person name="Alessa O."/>
            <person name="Ogura Y."/>
            <person name="Fujitani Y."/>
            <person name="Takami H."/>
            <person name="Hayashi T."/>
            <person name="Sahin N."/>
            <person name="Tani A."/>
        </authorList>
    </citation>
    <scope>NUCLEOTIDE SEQUENCE</scope>
    <source>
        <strain evidence="1">DSM 17168</strain>
    </source>
</reference>
<comment type="caution">
    <text evidence="1">The sequence shown here is derived from an EMBL/GenBank/DDBJ whole genome shotgun (WGS) entry which is preliminary data.</text>
</comment>
<proteinExistence type="predicted"/>
<protein>
    <recommendedName>
        <fullName evidence="3">Integral membrane protein</fullName>
    </recommendedName>
</protein>
<keyword evidence="2" id="KW-1185">Reference proteome</keyword>
<dbReference type="RefSeq" id="WP_238234690.1">
    <property type="nucleotide sequence ID" value="NZ_BPQQ01000018.1"/>
</dbReference>
<dbReference type="EMBL" id="BPQQ01000018">
    <property type="protein sequence ID" value="GJD99808.1"/>
    <property type="molecule type" value="Genomic_DNA"/>
</dbReference>
<accession>A0ABQ4SBB8</accession>
<evidence type="ECO:0000313" key="2">
    <source>
        <dbReference type="Proteomes" id="UP001055153"/>
    </source>
</evidence>
<dbReference type="Proteomes" id="UP001055153">
    <property type="component" value="Unassembled WGS sequence"/>
</dbReference>
<gene>
    <name evidence="1" type="ORF">GMJLKIPL_1726</name>
</gene>
<name>A0ABQ4SBB8_9HYPH</name>
<evidence type="ECO:0000313" key="1">
    <source>
        <dbReference type="EMBL" id="GJD99808.1"/>
    </source>
</evidence>